<dbReference type="STRING" id="418495.SAMN05216215_100772"/>
<sequence length="375" mass="39518">MRTSTPGRRIAAAATLVLMLTATTTAPALAATDHQDVQRALDVLTTQDGVPGAQVTAHDRTGPSWSVRSGVGDVSTGMPFPADGRFRAGSITKSFVATVVLQLVAEGRVELDAPVERYLPGVIAGNGNDGNAITVRQLLQHTSGLYDYLQEFLDVDPEQLRHRGADPAELVGIAMQHRPLFPPGAKWSYSNTNYVLAGMLVERVTGRSIHAEIAARITGPLGLHDTYLPKRGDEILPTPHPRGYAPVGGLLDFTEFDPSIGGAAGALVSTGRDLNRFFAALLEGRLLPAEQLAEMQRTVPADLGGKSARYGLGLASVPLSCGGEFWGHGGDIIGFTTLSAATNDGRGATAVTNLNPATPEIHRDMFAAIDTALCP</sequence>
<feature type="signal peptide" evidence="1">
    <location>
        <begin position="1"/>
        <end position="30"/>
    </location>
</feature>
<protein>
    <submittedName>
        <fullName evidence="3">D-alanyl-D-alanine carboxypeptidase</fullName>
    </submittedName>
</protein>
<gene>
    <name evidence="3" type="ORF">SAMN05216215_100772</name>
</gene>
<name>A0A1H2YLT3_9PSEU</name>
<keyword evidence="3" id="KW-0645">Protease</keyword>
<keyword evidence="3" id="KW-0378">Hydrolase</keyword>
<dbReference type="Pfam" id="PF00144">
    <property type="entry name" value="Beta-lactamase"/>
    <property type="match status" value="1"/>
</dbReference>
<dbReference type="OrthoDB" id="503788at2"/>
<proteinExistence type="predicted"/>
<dbReference type="GO" id="GO:0004180">
    <property type="term" value="F:carboxypeptidase activity"/>
    <property type="evidence" value="ECO:0007669"/>
    <property type="project" value="UniProtKB-KW"/>
</dbReference>
<evidence type="ECO:0000313" key="3">
    <source>
        <dbReference type="EMBL" id="SDX05778.1"/>
    </source>
</evidence>
<dbReference type="SUPFAM" id="SSF56601">
    <property type="entry name" value="beta-lactamase/transpeptidase-like"/>
    <property type="match status" value="1"/>
</dbReference>
<keyword evidence="4" id="KW-1185">Reference proteome</keyword>
<dbReference type="InterPro" id="IPR050491">
    <property type="entry name" value="AmpC-like"/>
</dbReference>
<dbReference type="PANTHER" id="PTHR46825:SF7">
    <property type="entry name" value="D-ALANYL-D-ALANINE CARBOXYPEPTIDASE"/>
    <property type="match status" value="1"/>
</dbReference>
<accession>A0A1H2YLT3</accession>
<feature type="domain" description="Beta-lactamase-related" evidence="2">
    <location>
        <begin position="38"/>
        <end position="360"/>
    </location>
</feature>
<evidence type="ECO:0000313" key="4">
    <source>
        <dbReference type="Proteomes" id="UP000199529"/>
    </source>
</evidence>
<dbReference type="AlphaFoldDB" id="A0A1H2YLT3"/>
<keyword evidence="3" id="KW-0121">Carboxypeptidase</keyword>
<organism evidence="3 4">
    <name type="scientific">Saccharopolyspora shandongensis</name>
    <dbReference type="NCBI Taxonomy" id="418495"/>
    <lineage>
        <taxon>Bacteria</taxon>
        <taxon>Bacillati</taxon>
        <taxon>Actinomycetota</taxon>
        <taxon>Actinomycetes</taxon>
        <taxon>Pseudonocardiales</taxon>
        <taxon>Pseudonocardiaceae</taxon>
        <taxon>Saccharopolyspora</taxon>
    </lineage>
</organism>
<dbReference type="EMBL" id="FNOK01000007">
    <property type="protein sequence ID" value="SDX05778.1"/>
    <property type="molecule type" value="Genomic_DNA"/>
</dbReference>
<dbReference type="Gene3D" id="3.40.710.10">
    <property type="entry name" value="DD-peptidase/beta-lactamase superfamily"/>
    <property type="match status" value="1"/>
</dbReference>
<reference evidence="4" key="1">
    <citation type="submission" date="2016-10" db="EMBL/GenBank/DDBJ databases">
        <authorList>
            <person name="Varghese N."/>
            <person name="Submissions S."/>
        </authorList>
    </citation>
    <scope>NUCLEOTIDE SEQUENCE [LARGE SCALE GENOMIC DNA]</scope>
    <source>
        <strain evidence="4">CGMCC 4.3530</strain>
    </source>
</reference>
<evidence type="ECO:0000259" key="2">
    <source>
        <dbReference type="Pfam" id="PF00144"/>
    </source>
</evidence>
<dbReference type="Proteomes" id="UP000199529">
    <property type="component" value="Unassembled WGS sequence"/>
</dbReference>
<dbReference type="PANTHER" id="PTHR46825">
    <property type="entry name" value="D-ALANYL-D-ALANINE-CARBOXYPEPTIDASE/ENDOPEPTIDASE AMPH"/>
    <property type="match status" value="1"/>
</dbReference>
<dbReference type="RefSeq" id="WP_093263914.1">
    <property type="nucleotide sequence ID" value="NZ_FNOK01000007.1"/>
</dbReference>
<evidence type="ECO:0000256" key="1">
    <source>
        <dbReference type="SAM" id="SignalP"/>
    </source>
</evidence>
<dbReference type="InterPro" id="IPR012338">
    <property type="entry name" value="Beta-lactam/transpept-like"/>
</dbReference>
<dbReference type="InterPro" id="IPR001466">
    <property type="entry name" value="Beta-lactam-related"/>
</dbReference>
<feature type="chain" id="PRO_5011730802" evidence="1">
    <location>
        <begin position="31"/>
        <end position="375"/>
    </location>
</feature>
<keyword evidence="1" id="KW-0732">Signal</keyword>